<feature type="transmembrane region" description="Helical" evidence="6">
    <location>
        <begin position="238"/>
        <end position="263"/>
    </location>
</feature>
<dbReference type="GO" id="GO:0015535">
    <property type="term" value="F:fucose:proton symporter activity"/>
    <property type="evidence" value="ECO:0007669"/>
    <property type="project" value="InterPro"/>
</dbReference>
<feature type="transmembrane region" description="Helical" evidence="6">
    <location>
        <begin position="387"/>
        <end position="407"/>
    </location>
</feature>
<dbReference type="GO" id="GO:0005886">
    <property type="term" value="C:plasma membrane"/>
    <property type="evidence" value="ECO:0007669"/>
    <property type="project" value="UniProtKB-SubCell"/>
</dbReference>
<organism evidence="7 8">
    <name type="scientific">Persicitalea jodogahamensis</name>
    <dbReference type="NCBI Taxonomy" id="402147"/>
    <lineage>
        <taxon>Bacteria</taxon>
        <taxon>Pseudomonadati</taxon>
        <taxon>Bacteroidota</taxon>
        <taxon>Cytophagia</taxon>
        <taxon>Cytophagales</taxon>
        <taxon>Spirosomataceae</taxon>
        <taxon>Persicitalea</taxon>
    </lineage>
</organism>
<dbReference type="CDD" id="cd17394">
    <property type="entry name" value="MFS_FucP_like"/>
    <property type="match status" value="1"/>
</dbReference>
<feature type="transmembrane region" description="Helical" evidence="6">
    <location>
        <begin position="98"/>
        <end position="116"/>
    </location>
</feature>
<name>A0A8J3D226_9BACT</name>
<keyword evidence="3 6" id="KW-0812">Transmembrane</keyword>
<dbReference type="InterPro" id="IPR011701">
    <property type="entry name" value="MFS"/>
</dbReference>
<dbReference type="Proteomes" id="UP000598271">
    <property type="component" value="Unassembled WGS sequence"/>
</dbReference>
<evidence type="ECO:0000256" key="1">
    <source>
        <dbReference type="ARBA" id="ARBA00004429"/>
    </source>
</evidence>
<feature type="transmembrane region" description="Helical" evidence="6">
    <location>
        <begin position="361"/>
        <end position="381"/>
    </location>
</feature>
<dbReference type="PANTHER" id="PTHR43702:SF11">
    <property type="entry name" value="L-FUCOSE-PROTON SYMPORTER"/>
    <property type="match status" value="1"/>
</dbReference>
<dbReference type="RefSeq" id="WP_189562949.1">
    <property type="nucleotide sequence ID" value="NZ_BMXF01000001.1"/>
</dbReference>
<proteinExistence type="predicted"/>
<dbReference type="InterPro" id="IPR050375">
    <property type="entry name" value="MFS_TsgA-like"/>
</dbReference>
<comment type="caution">
    <text evidence="7">The sequence shown here is derived from an EMBL/GenBank/DDBJ whole genome shotgun (WGS) entry which is preliminary data.</text>
</comment>
<protein>
    <submittedName>
        <fullName evidence="7">MFS transporter</fullName>
    </submittedName>
</protein>
<dbReference type="NCBIfam" id="TIGR00885">
    <property type="entry name" value="fucP"/>
    <property type="match status" value="1"/>
</dbReference>
<evidence type="ECO:0000313" key="7">
    <source>
        <dbReference type="EMBL" id="GHB56248.1"/>
    </source>
</evidence>
<dbReference type="PANTHER" id="PTHR43702">
    <property type="entry name" value="L-FUCOSE-PROTON SYMPORTER"/>
    <property type="match status" value="1"/>
</dbReference>
<evidence type="ECO:0000256" key="6">
    <source>
        <dbReference type="SAM" id="Phobius"/>
    </source>
</evidence>
<dbReference type="InterPro" id="IPR005275">
    <property type="entry name" value="Lfuc_symporter_FucP"/>
</dbReference>
<gene>
    <name evidence="7" type="primary">fucP</name>
    <name evidence="7" type="ORF">GCM10007390_06950</name>
</gene>
<feature type="transmembrane region" description="Helical" evidence="6">
    <location>
        <begin position="137"/>
        <end position="155"/>
    </location>
</feature>
<keyword evidence="8" id="KW-1185">Reference proteome</keyword>
<feature type="transmembrane region" description="Helical" evidence="6">
    <location>
        <begin position="191"/>
        <end position="210"/>
    </location>
</feature>
<reference evidence="7 8" key="1">
    <citation type="journal article" date="2014" name="Int. J. Syst. Evol. Microbiol.">
        <title>Complete genome sequence of Corynebacterium casei LMG S-19264T (=DSM 44701T), isolated from a smear-ripened cheese.</title>
        <authorList>
            <consortium name="US DOE Joint Genome Institute (JGI-PGF)"/>
            <person name="Walter F."/>
            <person name="Albersmeier A."/>
            <person name="Kalinowski J."/>
            <person name="Ruckert C."/>
        </authorList>
    </citation>
    <scope>NUCLEOTIDE SEQUENCE [LARGE SCALE GENOMIC DNA]</scope>
    <source>
        <strain evidence="7 8">KCTC 12866</strain>
    </source>
</reference>
<feature type="transmembrane region" description="Helical" evidence="6">
    <location>
        <begin position="275"/>
        <end position="292"/>
    </location>
</feature>
<dbReference type="SUPFAM" id="SSF103473">
    <property type="entry name" value="MFS general substrate transporter"/>
    <property type="match status" value="1"/>
</dbReference>
<feature type="transmembrane region" description="Helical" evidence="6">
    <location>
        <begin position="328"/>
        <end position="349"/>
    </location>
</feature>
<feature type="transmembrane region" description="Helical" evidence="6">
    <location>
        <begin position="47"/>
        <end position="67"/>
    </location>
</feature>
<accession>A0A8J3D226</accession>
<feature type="transmembrane region" description="Helical" evidence="6">
    <location>
        <begin position="304"/>
        <end position="322"/>
    </location>
</feature>
<evidence type="ECO:0000256" key="2">
    <source>
        <dbReference type="ARBA" id="ARBA00022475"/>
    </source>
</evidence>
<comment type="subcellular location">
    <subcellularLocation>
        <location evidence="1">Cell inner membrane</location>
        <topology evidence="1">Multi-pass membrane protein</topology>
    </subcellularLocation>
</comment>
<dbReference type="EMBL" id="BMXF01000001">
    <property type="protein sequence ID" value="GHB56248.1"/>
    <property type="molecule type" value="Genomic_DNA"/>
</dbReference>
<evidence type="ECO:0000313" key="8">
    <source>
        <dbReference type="Proteomes" id="UP000598271"/>
    </source>
</evidence>
<sequence length="417" mass="45642">MLKKTPILPFVLITSLFLMWGLANNMTDTLLSAFKRIMSMTDFQTTFVQYAFYGAYFCLAIPAAILIKKYTYKTGILIGLGMFIGGSLLFYPASKTMVYGHFLAALFILAGGLSLLETAANPYIIAMGPEETGTQRLNLAQSFNPIGSIIGVWLSKLFILSKLNMAGEAERASMSPEQLQAIQSEELTGVMGPYVGVAFFLVIIWLLIFLNKMPTASDENSKFDFGDAWQRLRQKRHYVWSVVAMFFYIGAQIGIWSFTIRYVMKELNLNEEQASSYYLAALVLFLLSRFVCTYLMRFITPRRLLTSLSVLAMILTGTAMATGGYVGVYALIGISGCMSLMFPTIYGLGLQGLGQDTKIGGSGLIMAILGGAVLTGVQGQISDATGSINTAFIVPLLCFGVVVYFAVREAKVATQKG</sequence>
<dbReference type="Gene3D" id="1.20.1250.20">
    <property type="entry name" value="MFS general substrate transporter like domains"/>
    <property type="match status" value="2"/>
</dbReference>
<keyword evidence="5 6" id="KW-0472">Membrane</keyword>
<evidence type="ECO:0000256" key="4">
    <source>
        <dbReference type="ARBA" id="ARBA00022989"/>
    </source>
</evidence>
<dbReference type="Pfam" id="PF07690">
    <property type="entry name" value="MFS_1"/>
    <property type="match status" value="1"/>
</dbReference>
<feature type="transmembrane region" description="Helical" evidence="6">
    <location>
        <begin position="74"/>
        <end position="92"/>
    </location>
</feature>
<keyword evidence="4 6" id="KW-1133">Transmembrane helix</keyword>
<keyword evidence="2" id="KW-1003">Cell membrane</keyword>
<evidence type="ECO:0000256" key="3">
    <source>
        <dbReference type="ARBA" id="ARBA00022692"/>
    </source>
</evidence>
<dbReference type="AlphaFoldDB" id="A0A8J3D226"/>
<dbReference type="InterPro" id="IPR036259">
    <property type="entry name" value="MFS_trans_sf"/>
</dbReference>
<evidence type="ECO:0000256" key="5">
    <source>
        <dbReference type="ARBA" id="ARBA00023136"/>
    </source>
</evidence>